<evidence type="ECO:0000256" key="8">
    <source>
        <dbReference type="ARBA" id="ARBA00022946"/>
    </source>
</evidence>
<evidence type="ECO:0000259" key="17">
    <source>
        <dbReference type="PROSITE" id="PS50950"/>
    </source>
</evidence>
<feature type="transmembrane region" description="Helical" evidence="16">
    <location>
        <begin position="565"/>
        <end position="587"/>
    </location>
</feature>
<evidence type="ECO:0000256" key="9">
    <source>
        <dbReference type="ARBA" id="ARBA00022989"/>
    </source>
</evidence>
<evidence type="ECO:0000256" key="1">
    <source>
        <dbReference type="ARBA" id="ARBA00004448"/>
    </source>
</evidence>
<dbReference type="Pfam" id="PF02096">
    <property type="entry name" value="60KD_IMP"/>
    <property type="match status" value="1"/>
</dbReference>
<dbReference type="PROSITE" id="PS50950">
    <property type="entry name" value="ZF_THAP"/>
    <property type="match status" value="1"/>
</dbReference>
<evidence type="ECO:0000256" key="14">
    <source>
        <dbReference type="RuleBase" id="RU003945"/>
    </source>
</evidence>
<evidence type="ECO:0000256" key="10">
    <source>
        <dbReference type="ARBA" id="ARBA00023125"/>
    </source>
</evidence>
<keyword evidence="11" id="KW-0496">Mitochondrion</keyword>
<evidence type="ECO:0000256" key="7">
    <source>
        <dbReference type="ARBA" id="ARBA00022833"/>
    </source>
</evidence>
<dbReference type="SMART" id="SM00692">
    <property type="entry name" value="DM3"/>
    <property type="match status" value="1"/>
</dbReference>
<keyword evidence="8" id="KW-0809">Transit peptide</keyword>
<dbReference type="GO" id="GO:0008270">
    <property type="term" value="F:zinc ion binding"/>
    <property type="evidence" value="ECO:0007669"/>
    <property type="project" value="UniProtKB-KW"/>
</dbReference>
<evidence type="ECO:0000256" key="5">
    <source>
        <dbReference type="ARBA" id="ARBA00022771"/>
    </source>
</evidence>
<dbReference type="STRING" id="7070.A0A139WA88"/>
<name>A0A139WA88_TRICA</name>
<dbReference type="EMBL" id="KQ971476">
    <property type="protein sequence ID" value="KYB24820.1"/>
    <property type="molecule type" value="Genomic_DNA"/>
</dbReference>
<dbReference type="InterPro" id="IPR028055">
    <property type="entry name" value="YidC/Oxa/ALB_C"/>
</dbReference>
<dbReference type="SUPFAM" id="SSF57716">
    <property type="entry name" value="Glucocorticoid receptor-like (DNA-binding domain)"/>
    <property type="match status" value="1"/>
</dbReference>
<dbReference type="GO" id="GO:0005743">
    <property type="term" value="C:mitochondrial inner membrane"/>
    <property type="evidence" value="ECO:0000318"/>
    <property type="project" value="GO_Central"/>
</dbReference>
<gene>
    <name evidence="18" type="primary">AUGUSTUS-3.0.2_31655</name>
    <name evidence="18" type="ORF">TcasGA2_TC031655</name>
</gene>
<feature type="transmembrane region" description="Helical" evidence="16">
    <location>
        <begin position="405"/>
        <end position="427"/>
    </location>
</feature>
<evidence type="ECO:0000256" key="12">
    <source>
        <dbReference type="ARBA" id="ARBA00023136"/>
    </source>
</evidence>
<evidence type="ECO:0000256" key="13">
    <source>
        <dbReference type="PROSITE-ProRule" id="PRU00309"/>
    </source>
</evidence>
<proteinExistence type="inferred from homology"/>
<dbReference type="Pfam" id="PF05485">
    <property type="entry name" value="THAP"/>
    <property type="match status" value="1"/>
</dbReference>
<dbReference type="AlphaFoldDB" id="A0A139WA88"/>
<comment type="subcellular location">
    <subcellularLocation>
        <location evidence="14">Membrane</location>
        <topology evidence="14">Multi-pass membrane protein</topology>
    </subcellularLocation>
    <subcellularLocation>
        <location evidence="1">Mitochondrion inner membrane</location>
        <topology evidence="1">Multi-pass membrane protein</topology>
    </subcellularLocation>
</comment>
<keyword evidence="7" id="KW-0862">Zinc</keyword>
<reference evidence="18 19" key="1">
    <citation type="journal article" date="2008" name="Nature">
        <title>The genome of the model beetle and pest Tribolium castaneum.</title>
        <authorList>
            <consortium name="Tribolium Genome Sequencing Consortium"/>
            <person name="Richards S."/>
            <person name="Gibbs R.A."/>
            <person name="Weinstock G.M."/>
            <person name="Brown S.J."/>
            <person name="Denell R."/>
            <person name="Beeman R.W."/>
            <person name="Gibbs R."/>
            <person name="Beeman R.W."/>
            <person name="Brown S.J."/>
            <person name="Bucher G."/>
            <person name="Friedrich M."/>
            <person name="Grimmelikhuijzen C.J."/>
            <person name="Klingler M."/>
            <person name="Lorenzen M."/>
            <person name="Richards S."/>
            <person name="Roth S."/>
            <person name="Schroder R."/>
            <person name="Tautz D."/>
            <person name="Zdobnov E.M."/>
            <person name="Muzny D."/>
            <person name="Gibbs R.A."/>
            <person name="Weinstock G.M."/>
            <person name="Attaway T."/>
            <person name="Bell S."/>
            <person name="Buhay C.J."/>
            <person name="Chandrabose M.N."/>
            <person name="Chavez D."/>
            <person name="Clerk-Blankenburg K.P."/>
            <person name="Cree A."/>
            <person name="Dao M."/>
            <person name="Davis C."/>
            <person name="Chacko J."/>
            <person name="Dinh H."/>
            <person name="Dugan-Rocha S."/>
            <person name="Fowler G."/>
            <person name="Garner T.T."/>
            <person name="Garnes J."/>
            <person name="Gnirke A."/>
            <person name="Hawes A."/>
            <person name="Hernandez J."/>
            <person name="Hines S."/>
            <person name="Holder M."/>
            <person name="Hume J."/>
            <person name="Jhangiani S.N."/>
            <person name="Joshi V."/>
            <person name="Khan Z.M."/>
            <person name="Jackson L."/>
            <person name="Kovar C."/>
            <person name="Kowis A."/>
            <person name="Lee S."/>
            <person name="Lewis L.R."/>
            <person name="Margolis J."/>
            <person name="Morgan M."/>
            <person name="Nazareth L.V."/>
            <person name="Nguyen N."/>
            <person name="Okwuonu G."/>
            <person name="Parker D."/>
            <person name="Richards S."/>
            <person name="Ruiz S.J."/>
            <person name="Santibanez J."/>
            <person name="Savard J."/>
            <person name="Scherer S.E."/>
            <person name="Schneider B."/>
            <person name="Sodergren E."/>
            <person name="Tautz D."/>
            <person name="Vattahil S."/>
            <person name="Villasana D."/>
            <person name="White C.S."/>
            <person name="Wright R."/>
            <person name="Park Y."/>
            <person name="Beeman R.W."/>
            <person name="Lord J."/>
            <person name="Oppert B."/>
            <person name="Lorenzen M."/>
            <person name="Brown S."/>
            <person name="Wang L."/>
            <person name="Savard J."/>
            <person name="Tautz D."/>
            <person name="Richards S."/>
            <person name="Weinstock G."/>
            <person name="Gibbs R.A."/>
            <person name="Liu Y."/>
            <person name="Worley K."/>
            <person name="Weinstock G."/>
            <person name="Elsik C.G."/>
            <person name="Reese J.T."/>
            <person name="Elhaik E."/>
            <person name="Landan G."/>
            <person name="Graur D."/>
            <person name="Arensburger P."/>
            <person name="Atkinson P."/>
            <person name="Beeman R.W."/>
            <person name="Beidler J."/>
            <person name="Brown S.J."/>
            <person name="Demuth J.P."/>
            <person name="Drury D.W."/>
            <person name="Du Y.Z."/>
            <person name="Fujiwara H."/>
            <person name="Lorenzen M."/>
            <person name="Maselli V."/>
            <person name="Osanai M."/>
            <person name="Park Y."/>
            <person name="Robertson H.M."/>
            <person name="Tu Z."/>
            <person name="Wang J.J."/>
            <person name="Wang S."/>
            <person name="Richards S."/>
            <person name="Song H."/>
            <person name="Zhang L."/>
            <person name="Sodergren E."/>
            <person name="Werner D."/>
            <person name="Stanke M."/>
            <person name="Morgenstern B."/>
            <person name="Solovyev V."/>
            <person name="Kosarev P."/>
            <person name="Brown G."/>
            <person name="Chen H.C."/>
            <person name="Ermolaeva O."/>
            <person name="Hlavina W."/>
            <person name="Kapustin Y."/>
            <person name="Kiryutin B."/>
            <person name="Kitts P."/>
            <person name="Maglott D."/>
            <person name="Pruitt K."/>
            <person name="Sapojnikov V."/>
            <person name="Souvorov A."/>
            <person name="Mackey A.J."/>
            <person name="Waterhouse R.M."/>
            <person name="Wyder S."/>
            <person name="Zdobnov E.M."/>
            <person name="Zdobnov E.M."/>
            <person name="Wyder S."/>
            <person name="Kriventseva E.V."/>
            <person name="Kadowaki T."/>
            <person name="Bork P."/>
            <person name="Aranda M."/>
            <person name="Bao R."/>
            <person name="Beermann A."/>
            <person name="Berns N."/>
            <person name="Bolognesi R."/>
            <person name="Bonneton F."/>
            <person name="Bopp D."/>
            <person name="Brown S.J."/>
            <person name="Bucher G."/>
            <person name="Butts T."/>
            <person name="Chaumot A."/>
            <person name="Denell R.E."/>
            <person name="Ferrier D.E."/>
            <person name="Friedrich M."/>
            <person name="Gordon C.M."/>
            <person name="Jindra M."/>
            <person name="Klingler M."/>
            <person name="Lan Q."/>
            <person name="Lattorff H.M."/>
            <person name="Laudet V."/>
            <person name="von Levetsow C."/>
            <person name="Liu Z."/>
            <person name="Lutz R."/>
            <person name="Lynch J.A."/>
            <person name="da Fonseca R.N."/>
            <person name="Posnien N."/>
            <person name="Reuter R."/>
            <person name="Roth S."/>
            <person name="Savard J."/>
            <person name="Schinko J.B."/>
            <person name="Schmitt C."/>
            <person name="Schoppmeier M."/>
            <person name="Schroder R."/>
            <person name="Shippy T.D."/>
            <person name="Simonnet F."/>
            <person name="Marques-Souza H."/>
            <person name="Tautz D."/>
            <person name="Tomoyasu Y."/>
            <person name="Trauner J."/>
            <person name="Van der Zee M."/>
            <person name="Vervoort M."/>
            <person name="Wittkopp N."/>
            <person name="Wimmer E.A."/>
            <person name="Yang X."/>
            <person name="Jones A.K."/>
            <person name="Sattelle D.B."/>
            <person name="Ebert P.R."/>
            <person name="Nelson D."/>
            <person name="Scott J.G."/>
            <person name="Beeman R.W."/>
            <person name="Muthukrishnan S."/>
            <person name="Kramer K.J."/>
            <person name="Arakane Y."/>
            <person name="Beeman R.W."/>
            <person name="Zhu Q."/>
            <person name="Hogenkamp D."/>
            <person name="Dixit R."/>
            <person name="Oppert B."/>
            <person name="Jiang H."/>
            <person name="Zou Z."/>
            <person name="Marshall J."/>
            <person name="Elpidina E."/>
            <person name="Vinokurov K."/>
            <person name="Oppert C."/>
            <person name="Zou Z."/>
            <person name="Evans J."/>
            <person name="Lu Z."/>
            <person name="Zhao P."/>
            <person name="Sumathipala N."/>
            <person name="Altincicek B."/>
            <person name="Vilcinskas A."/>
            <person name="Williams M."/>
            <person name="Hultmark D."/>
            <person name="Hetru C."/>
            <person name="Jiang H."/>
            <person name="Grimmelikhuijzen C.J."/>
            <person name="Hauser F."/>
            <person name="Cazzamali G."/>
            <person name="Williamson M."/>
            <person name="Park Y."/>
            <person name="Li B."/>
            <person name="Tanaka Y."/>
            <person name="Predel R."/>
            <person name="Neupert S."/>
            <person name="Schachtner J."/>
            <person name="Verleyen P."/>
            <person name="Raible F."/>
            <person name="Bork P."/>
            <person name="Friedrich M."/>
            <person name="Walden K.K."/>
            <person name="Robertson H.M."/>
            <person name="Angeli S."/>
            <person name="Foret S."/>
            <person name="Bucher G."/>
            <person name="Schuetz S."/>
            <person name="Maleszka R."/>
            <person name="Wimmer E.A."/>
            <person name="Beeman R.W."/>
            <person name="Lorenzen M."/>
            <person name="Tomoyasu Y."/>
            <person name="Miller S.C."/>
            <person name="Grossmann D."/>
            <person name="Bucher G."/>
        </authorList>
    </citation>
    <scope>NUCLEOTIDE SEQUENCE [LARGE SCALE GENOMIC DNA]</scope>
    <source>
        <strain evidence="18 19">Georgia GA2</strain>
    </source>
</reference>
<organism evidence="18 19">
    <name type="scientific">Tribolium castaneum</name>
    <name type="common">Red flour beetle</name>
    <dbReference type="NCBI Taxonomy" id="7070"/>
    <lineage>
        <taxon>Eukaryota</taxon>
        <taxon>Metazoa</taxon>
        <taxon>Ecdysozoa</taxon>
        <taxon>Arthropoda</taxon>
        <taxon>Hexapoda</taxon>
        <taxon>Insecta</taxon>
        <taxon>Pterygota</taxon>
        <taxon>Neoptera</taxon>
        <taxon>Endopterygota</taxon>
        <taxon>Coleoptera</taxon>
        <taxon>Polyphaga</taxon>
        <taxon>Cucujiformia</taxon>
        <taxon>Tenebrionidae</taxon>
        <taxon>Tenebrionidae incertae sedis</taxon>
        <taxon>Tribolium</taxon>
    </lineage>
</organism>
<dbReference type="GO" id="GO:0003677">
    <property type="term" value="F:DNA binding"/>
    <property type="evidence" value="ECO:0007669"/>
    <property type="project" value="UniProtKB-UniRule"/>
</dbReference>
<protein>
    <recommendedName>
        <fullName evidence="17">THAP-type domain-containing protein</fullName>
    </recommendedName>
</protein>
<dbReference type="CDD" id="cd20069">
    <property type="entry name" value="5TM_Oxa1-like"/>
    <property type="match status" value="1"/>
</dbReference>
<comment type="similarity">
    <text evidence="2 14">Belongs to the OXA1/ALB3/YidC family.</text>
</comment>
<dbReference type="InterPro" id="IPR006612">
    <property type="entry name" value="THAP_Znf"/>
</dbReference>
<evidence type="ECO:0000313" key="19">
    <source>
        <dbReference type="Proteomes" id="UP000007266"/>
    </source>
</evidence>
<dbReference type="Proteomes" id="UP000007266">
    <property type="component" value="Unassembled WGS sequence"/>
</dbReference>
<dbReference type="InParanoid" id="A0A139WA88"/>
<dbReference type="PANTHER" id="PTHR12428">
    <property type="entry name" value="OXA1"/>
    <property type="match status" value="1"/>
</dbReference>
<evidence type="ECO:0000256" key="15">
    <source>
        <dbReference type="SAM" id="MobiDB-lite"/>
    </source>
</evidence>
<evidence type="ECO:0000256" key="2">
    <source>
        <dbReference type="ARBA" id="ARBA00009877"/>
    </source>
</evidence>
<feature type="transmembrane region" description="Helical" evidence="16">
    <location>
        <begin position="527"/>
        <end position="545"/>
    </location>
</feature>
<evidence type="ECO:0000256" key="4">
    <source>
        <dbReference type="ARBA" id="ARBA00022723"/>
    </source>
</evidence>
<feature type="compositionally biased region" description="Polar residues" evidence="15">
    <location>
        <begin position="125"/>
        <end position="134"/>
    </location>
</feature>
<dbReference type="NCBIfam" id="TIGR03592">
    <property type="entry name" value="yidC_oxa1_cterm"/>
    <property type="match status" value="1"/>
</dbReference>
<accession>A0A139WA88</accession>
<keyword evidence="10 13" id="KW-0238">DNA-binding</keyword>
<keyword evidence="19" id="KW-1185">Reference proteome</keyword>
<dbReference type="PANTHER" id="PTHR12428:SF66">
    <property type="entry name" value="MITOCHONDRIAL INNER MEMBRANE PROTEIN OXA1L"/>
    <property type="match status" value="1"/>
</dbReference>
<feature type="region of interest" description="Disordered" evidence="15">
    <location>
        <begin position="125"/>
        <end position="154"/>
    </location>
</feature>
<evidence type="ECO:0000256" key="11">
    <source>
        <dbReference type="ARBA" id="ARBA00023128"/>
    </source>
</evidence>
<dbReference type="eggNOG" id="KOG1239">
    <property type="taxonomic scope" value="Eukaryota"/>
</dbReference>
<dbReference type="InterPro" id="IPR001708">
    <property type="entry name" value="YidC/ALB3/OXA1/COX18"/>
</dbReference>
<feature type="domain" description="THAP-type" evidence="17">
    <location>
        <begin position="9"/>
        <end position="87"/>
    </location>
</feature>
<keyword evidence="5 13" id="KW-0863">Zinc-finger</keyword>
<keyword evidence="12 16" id="KW-0472">Membrane</keyword>
<keyword evidence="4" id="KW-0479">Metal-binding</keyword>
<keyword evidence="9 16" id="KW-1133">Transmembrane helix</keyword>
<keyword evidence="6" id="KW-0999">Mitochondrion inner membrane</keyword>
<reference evidence="18 19" key="2">
    <citation type="journal article" date="2010" name="Nucleic Acids Res.">
        <title>BeetleBase in 2010: revisions to provide comprehensive genomic information for Tribolium castaneum.</title>
        <authorList>
            <person name="Kim H.S."/>
            <person name="Murphy T."/>
            <person name="Xia J."/>
            <person name="Caragea D."/>
            <person name="Park Y."/>
            <person name="Beeman R.W."/>
            <person name="Lorenzen M.D."/>
            <person name="Butcher S."/>
            <person name="Manak J.R."/>
            <person name="Brown S.J."/>
        </authorList>
    </citation>
    <scope>NUCLEOTIDE SEQUENCE [LARGE SCALE GENOMIC DNA]</scope>
    <source>
        <strain evidence="18 19">Georgia GA2</strain>
    </source>
</reference>
<evidence type="ECO:0000256" key="6">
    <source>
        <dbReference type="ARBA" id="ARBA00022792"/>
    </source>
</evidence>
<feature type="transmembrane region" description="Helical" evidence="16">
    <location>
        <begin position="481"/>
        <end position="499"/>
    </location>
</feature>
<sequence>MEPSSSKVYKIKCCVPGCNDTTSKRHRFPKDVDLCNSWVQNIGCPKLSTLSTAELYNKFVCDIHFEEYYRVPGTKRGLRKDAIPSLQLSRLGKEVEVSLSAVMVEPLPGTSKDLDSTQVVLQDVQSSTSGTSPATREEVFTPPNLPTKSSDGRKRHGILQAVGARRAKDLTPRCKKFYALVGKWARQTAVKQHRIRNLTNRLREAEKVEKNYGQCEECVKMLTHSDGDIPMAVIEARQYRLSTFTKPGSYLTNLVSQYKAFARSLKGAQKIKPKYGATTVEKLDNSSAPPSSTPTYFEKNKGLVARSHLIKTWTTTISSIQDKFINKRNVFWASSGVAASSVVVEPIPEPPPVPPEAAETVSEIVSQVNALGEPTFASLGLGGKTPVGIAQTCFEYLHINLGVPWWEAIVIGTLVIRICLFPLVIIAQRNAAKMNNYMPQLQAIQLKMTEARQSGNQLEVARYSQELMIFMKEKQLNPLKNMIVPLAQMPVFVSFFMALREMSNVPIESLRTGGLWWFTDLTVPDQYFLMPLITSATLFATIELGTDTAKLSSQNLQTMKYVLRAVPVIVLPFTINFPGAILCYWVSSNFISLLQVGFLKIPKVRNFFKIEPMVTHKNLPMKPKGFTEGLKDSWTNLKITRELEERQRIDEMQFQKAGRGPIVKTYKYDPTKQTSSAISAKKR</sequence>
<dbReference type="SMART" id="SM00980">
    <property type="entry name" value="THAP"/>
    <property type="match status" value="1"/>
</dbReference>
<evidence type="ECO:0000313" key="18">
    <source>
        <dbReference type="EMBL" id="KYB24820.1"/>
    </source>
</evidence>
<dbReference type="GO" id="GO:0032977">
    <property type="term" value="F:membrane insertase activity"/>
    <property type="evidence" value="ECO:0000318"/>
    <property type="project" value="GO_Central"/>
</dbReference>
<evidence type="ECO:0000256" key="3">
    <source>
        <dbReference type="ARBA" id="ARBA00022692"/>
    </source>
</evidence>
<evidence type="ECO:0000256" key="16">
    <source>
        <dbReference type="SAM" id="Phobius"/>
    </source>
</evidence>
<dbReference type="GO" id="GO:0032979">
    <property type="term" value="P:protein insertion into mitochondrial inner membrane from matrix"/>
    <property type="evidence" value="ECO:0000318"/>
    <property type="project" value="GO_Central"/>
</dbReference>
<keyword evidence="3 14" id="KW-0812">Transmembrane</keyword>